<dbReference type="AlphaFoldDB" id="A0A3P9M6K5"/>
<dbReference type="InterPro" id="IPR001584">
    <property type="entry name" value="Integrase_cat-core"/>
</dbReference>
<dbReference type="FunFam" id="3.30.420.10:FF:000032">
    <property type="entry name" value="Retrovirus-related Pol polyprotein from transposon 297-like Protein"/>
    <property type="match status" value="1"/>
</dbReference>
<dbReference type="SUPFAM" id="SSF53098">
    <property type="entry name" value="Ribonuclease H-like"/>
    <property type="match status" value="1"/>
</dbReference>
<reference evidence="3 4" key="2">
    <citation type="submission" date="2017-04" db="EMBL/GenBank/DDBJ databases">
        <title>CpG methylation of centromeres and impact of large insertions on vertebrate speciation.</title>
        <authorList>
            <person name="Ichikawa K."/>
            <person name="Yoshimura J."/>
            <person name="Morishita S."/>
        </authorList>
    </citation>
    <scope>NUCLEOTIDE SEQUENCE</scope>
    <source>
        <strain evidence="3 4">HNI</strain>
    </source>
</reference>
<dbReference type="InterPro" id="IPR012337">
    <property type="entry name" value="RNaseH-like_sf"/>
</dbReference>
<dbReference type="InterPro" id="IPR036397">
    <property type="entry name" value="RNaseH_sf"/>
</dbReference>
<dbReference type="Gene3D" id="3.30.420.10">
    <property type="entry name" value="Ribonuclease H-like superfamily/Ribonuclease H"/>
    <property type="match status" value="1"/>
</dbReference>
<reference evidence="3" key="4">
    <citation type="submission" date="2025-09" db="UniProtKB">
        <authorList>
            <consortium name="Ensembl"/>
        </authorList>
    </citation>
    <scope>IDENTIFICATION</scope>
    <source>
        <strain evidence="3">HNI</strain>
    </source>
</reference>
<name>A0A3P9M6K5_ORYLA</name>
<protein>
    <recommendedName>
        <fullName evidence="2">Integrase catalytic domain-containing protein</fullName>
    </recommendedName>
</protein>
<feature type="region of interest" description="Disordered" evidence="1">
    <location>
        <begin position="275"/>
        <end position="296"/>
    </location>
</feature>
<dbReference type="InterPro" id="IPR050951">
    <property type="entry name" value="Retrovirus_Pol_polyprotein"/>
</dbReference>
<dbReference type="GO" id="GO:0015074">
    <property type="term" value="P:DNA integration"/>
    <property type="evidence" value="ECO:0007669"/>
    <property type="project" value="InterPro"/>
</dbReference>
<accession>A0A3P9M6K5</accession>
<dbReference type="Ensembl" id="ENSORLT00020018207.1">
    <property type="protein sequence ID" value="ENSORLP00020028678.1"/>
    <property type="gene ID" value="ENSORLG00020012263.1"/>
</dbReference>
<dbReference type="Gene3D" id="3.10.10.10">
    <property type="entry name" value="HIV Type 1 Reverse Transcriptase, subunit A, domain 1"/>
    <property type="match status" value="1"/>
</dbReference>
<dbReference type="Pfam" id="PF00665">
    <property type="entry name" value="rve"/>
    <property type="match status" value="1"/>
</dbReference>
<reference evidence="3" key="3">
    <citation type="submission" date="2025-08" db="UniProtKB">
        <authorList>
            <consortium name="Ensembl"/>
        </authorList>
    </citation>
    <scope>IDENTIFICATION</scope>
    <source>
        <strain evidence="3">HNI</strain>
    </source>
</reference>
<evidence type="ECO:0000259" key="2">
    <source>
        <dbReference type="PROSITE" id="PS50994"/>
    </source>
</evidence>
<evidence type="ECO:0000313" key="3">
    <source>
        <dbReference type="Ensembl" id="ENSORLP00020028678.1"/>
    </source>
</evidence>
<proteinExistence type="predicted"/>
<dbReference type="PROSITE" id="PS50994">
    <property type="entry name" value="INTEGRASE"/>
    <property type="match status" value="1"/>
</dbReference>
<evidence type="ECO:0000313" key="4">
    <source>
        <dbReference type="Proteomes" id="UP000265180"/>
    </source>
</evidence>
<dbReference type="InterPro" id="IPR043502">
    <property type="entry name" value="DNA/RNA_pol_sf"/>
</dbReference>
<feature type="domain" description="Integrase catalytic" evidence="2">
    <location>
        <begin position="1"/>
        <end position="129"/>
    </location>
</feature>
<dbReference type="Gene3D" id="3.30.70.270">
    <property type="match status" value="1"/>
</dbReference>
<dbReference type="PANTHER" id="PTHR37984">
    <property type="entry name" value="PROTEIN CBG26694"/>
    <property type="match status" value="1"/>
</dbReference>
<dbReference type="Proteomes" id="UP000265180">
    <property type="component" value="Chromosome 2"/>
</dbReference>
<dbReference type="GO" id="GO:0003676">
    <property type="term" value="F:nucleic acid binding"/>
    <property type="evidence" value="ECO:0007669"/>
    <property type="project" value="InterPro"/>
</dbReference>
<reference key="1">
    <citation type="journal article" date="2007" name="Nature">
        <title>The medaka draft genome and insights into vertebrate genome evolution.</title>
        <authorList>
            <person name="Kasahara M."/>
            <person name="Naruse K."/>
            <person name="Sasaki S."/>
            <person name="Nakatani Y."/>
            <person name="Qu W."/>
            <person name="Ahsan B."/>
            <person name="Yamada T."/>
            <person name="Nagayasu Y."/>
            <person name="Doi K."/>
            <person name="Kasai Y."/>
            <person name="Jindo T."/>
            <person name="Kobayashi D."/>
            <person name="Shimada A."/>
            <person name="Toyoda A."/>
            <person name="Kuroki Y."/>
            <person name="Fujiyama A."/>
            <person name="Sasaki T."/>
            <person name="Shimizu A."/>
            <person name="Asakawa S."/>
            <person name="Shimizu N."/>
            <person name="Hashimoto S."/>
            <person name="Yang J."/>
            <person name="Lee Y."/>
            <person name="Matsushima K."/>
            <person name="Sugano S."/>
            <person name="Sakaizumi M."/>
            <person name="Narita T."/>
            <person name="Ohishi K."/>
            <person name="Haga S."/>
            <person name="Ohta F."/>
            <person name="Nomoto H."/>
            <person name="Nogata K."/>
            <person name="Morishita T."/>
            <person name="Endo T."/>
            <person name="Shin-I T."/>
            <person name="Takeda H."/>
            <person name="Morishita S."/>
            <person name="Kohara Y."/>
        </authorList>
    </citation>
    <scope>NUCLEOTIDE SEQUENCE [LARGE SCALE GENOMIC DNA]</scope>
    <source>
        <strain>Hd-rR</strain>
    </source>
</reference>
<dbReference type="PANTHER" id="PTHR37984:SF5">
    <property type="entry name" value="PROTEIN NYNRIN-LIKE"/>
    <property type="match status" value="1"/>
</dbReference>
<sequence>MCAATRFPEAVPLRKITARSVIKALTKFFSTFGLPKTIQTDQGTNFKSGLFKQVIQTLGINHITSSAYHPESQGALERWHQTLKAMLRKYCLELKKNWDEGIPFVLFAARESVQESLGFSPAELVFGHTPRGPLQALKEKLLSPVEDKRKSVRVYVREFNDRLCCANKLAKECLVSSQLKMKQRHDRVAVKREFQPGDKVLALLPVLGSSLSAKFTGPLEVQQVLKNNNYLLGSSDKRRKARVCHINMLKPYHSREVSEPIVTPTPQVSAAVTVQPEKHEEPEEDDGLRIPNSPRSCARLPNSEMLKVLPAKLNHLEEAQKRDVLACVSQYTCLFSDVPTSTTVLKHDIAVKTNKPIKQHPYRVNPGKRTLMKQETDYLVTNGLAKPSVSPWSSPCLVEKKPDGTPRFITDFRKVNSVTVLDSYPLPRMDDCIDNIGNANF</sequence>
<dbReference type="InterPro" id="IPR043128">
    <property type="entry name" value="Rev_trsase/Diguanyl_cyclase"/>
</dbReference>
<evidence type="ECO:0000256" key="1">
    <source>
        <dbReference type="SAM" id="MobiDB-lite"/>
    </source>
</evidence>
<organism evidence="3 4">
    <name type="scientific">Oryzias latipes</name>
    <name type="common">Japanese rice fish</name>
    <name type="synonym">Japanese killifish</name>
    <dbReference type="NCBI Taxonomy" id="8090"/>
    <lineage>
        <taxon>Eukaryota</taxon>
        <taxon>Metazoa</taxon>
        <taxon>Chordata</taxon>
        <taxon>Craniata</taxon>
        <taxon>Vertebrata</taxon>
        <taxon>Euteleostomi</taxon>
        <taxon>Actinopterygii</taxon>
        <taxon>Neopterygii</taxon>
        <taxon>Teleostei</taxon>
        <taxon>Neoteleostei</taxon>
        <taxon>Acanthomorphata</taxon>
        <taxon>Ovalentaria</taxon>
        <taxon>Atherinomorphae</taxon>
        <taxon>Beloniformes</taxon>
        <taxon>Adrianichthyidae</taxon>
        <taxon>Oryziinae</taxon>
        <taxon>Oryzias</taxon>
    </lineage>
</organism>
<dbReference type="SUPFAM" id="SSF56672">
    <property type="entry name" value="DNA/RNA polymerases"/>
    <property type="match status" value="1"/>
</dbReference>